<name>A0A0E9QGI0_ANGAN</name>
<reference evidence="1" key="2">
    <citation type="journal article" date="2015" name="Fish Shellfish Immunol.">
        <title>Early steps in the European eel (Anguilla anguilla)-Vibrio vulnificus interaction in the gills: Role of the RtxA13 toxin.</title>
        <authorList>
            <person name="Callol A."/>
            <person name="Pajuelo D."/>
            <person name="Ebbesson L."/>
            <person name="Teles M."/>
            <person name="MacKenzie S."/>
            <person name="Amaro C."/>
        </authorList>
    </citation>
    <scope>NUCLEOTIDE SEQUENCE</scope>
</reference>
<reference evidence="1" key="1">
    <citation type="submission" date="2014-11" db="EMBL/GenBank/DDBJ databases">
        <authorList>
            <person name="Amaro Gonzalez C."/>
        </authorList>
    </citation>
    <scope>NUCLEOTIDE SEQUENCE</scope>
</reference>
<evidence type="ECO:0000313" key="1">
    <source>
        <dbReference type="EMBL" id="JAH15879.1"/>
    </source>
</evidence>
<sequence>MMGSSKKVVALYTSHRQELNGIWMRRTQGRRCSRRSRRCYTQSPWKI</sequence>
<dbReference type="EMBL" id="GBXM01092698">
    <property type="protein sequence ID" value="JAH15879.1"/>
    <property type="molecule type" value="Transcribed_RNA"/>
</dbReference>
<accession>A0A0E9QGI0</accession>
<proteinExistence type="predicted"/>
<dbReference type="AlphaFoldDB" id="A0A0E9QGI0"/>
<protein>
    <submittedName>
        <fullName evidence="1">Uncharacterized protein</fullName>
    </submittedName>
</protein>
<organism evidence="1">
    <name type="scientific">Anguilla anguilla</name>
    <name type="common">European freshwater eel</name>
    <name type="synonym">Muraena anguilla</name>
    <dbReference type="NCBI Taxonomy" id="7936"/>
    <lineage>
        <taxon>Eukaryota</taxon>
        <taxon>Metazoa</taxon>
        <taxon>Chordata</taxon>
        <taxon>Craniata</taxon>
        <taxon>Vertebrata</taxon>
        <taxon>Euteleostomi</taxon>
        <taxon>Actinopterygii</taxon>
        <taxon>Neopterygii</taxon>
        <taxon>Teleostei</taxon>
        <taxon>Anguilliformes</taxon>
        <taxon>Anguillidae</taxon>
        <taxon>Anguilla</taxon>
    </lineage>
</organism>